<evidence type="ECO:0000313" key="1">
    <source>
        <dbReference type="EMBL" id="QFG02169.1"/>
    </source>
</evidence>
<accession>A0ABX6C047</accession>
<dbReference type="Proteomes" id="UP000326331">
    <property type="component" value="Chromosome"/>
</dbReference>
<dbReference type="SUPFAM" id="SSF69279">
    <property type="entry name" value="Phage tail proteins"/>
    <property type="match status" value="1"/>
</dbReference>
<name>A0ABX6C047_9CHLR</name>
<proteinExistence type="predicted"/>
<reference evidence="1 2" key="1">
    <citation type="submission" date="2019-08" db="EMBL/GenBank/DDBJ databases">
        <authorList>
            <person name="Toschakov S.V."/>
        </authorList>
    </citation>
    <scope>NUCLEOTIDE SEQUENCE [LARGE SCALE GENOMIC DNA]</scope>
    <source>
        <strain evidence="1 2">3753O</strain>
    </source>
</reference>
<evidence type="ECO:0000313" key="2">
    <source>
        <dbReference type="Proteomes" id="UP000326331"/>
    </source>
</evidence>
<evidence type="ECO:0008006" key="3">
    <source>
        <dbReference type="Google" id="ProtNLM"/>
    </source>
</evidence>
<reference evidence="1 2" key="2">
    <citation type="submission" date="2019-10" db="EMBL/GenBank/DDBJ databases">
        <title>Thermopilla bonchosmolovskayae gen. nov., sp. nov., a moderately thermophilic Chloroflexi bacterium from a Chukotka hot spring (Arctic, Russia), representing a novel classis Thermopillaia, which include previously uncultivated lineage OLB14.</title>
        <authorList>
            <person name="Kochetkova T.V."/>
            <person name="Zayulina K.S."/>
            <person name="Zhigarkov V.S."/>
            <person name="Minaev N.V."/>
            <person name="Novikov A."/>
            <person name="Toshchakov S.V."/>
            <person name="Elcheninov A.G."/>
            <person name="Kublanov I.V."/>
        </authorList>
    </citation>
    <scope>NUCLEOTIDE SEQUENCE [LARGE SCALE GENOMIC DNA]</scope>
    <source>
        <strain evidence="1 2">3753O</strain>
    </source>
</reference>
<gene>
    <name evidence="1" type="ORF">Tbon_02270</name>
</gene>
<protein>
    <recommendedName>
        <fullName evidence="3">Minor tail protein</fullName>
    </recommendedName>
</protein>
<dbReference type="RefSeq" id="WP_158066105.1">
    <property type="nucleotide sequence ID" value="NZ_CP042829.1"/>
</dbReference>
<dbReference type="EMBL" id="CP042829">
    <property type="protein sequence ID" value="QFG02169.1"/>
    <property type="molecule type" value="Genomic_DNA"/>
</dbReference>
<sequence>MPTVTLYGAGTQTRYGSWYNDGASAGQPNSVYERLLGSGPGTIGWTQTWDAGQEVIVTAAELTVWVDSPDSRNVTGGVTLNGSTNRTASIACPSGTSVQTVSWSDLSLRAQYISVYQYLTQIADSPSGFGVDAFSVTLTYMPAYEYPGAADSGTISAAESVTAQPSTAADALDAGTVTGDDQLAVTWRWDLADAGTVTAGESATSTITAPYSDTGTVSAAETVNAAQVQNPADDAGTLSAADVSTRLIRPGWQALRLRAVCRDAGGAVVADLRRVIAAKYQLALSRIGSWQVSVPAEDAVGLSLATARTIDLYREGEGLVVSGVLDAVELRVGDSGEVVVQLSGQTRARELVLPTIVSYTATGASLASVVSALIAPYGWALGACPSRMVTVTLAGVSPWQAVAQLAERVGATVRENPLTRTIDLVTGATPSGLAYRNSAPPPDDGYATLLPVLGAQAVVDGTGITTRVIPLAETVAGRTARLQNSTRTSPYTIQSALAEDGSTYYYLQHPTASQYGVRAVVQTWKGIAPLDDTNAEAERAANDLYDAAASWLTAHAQPVLRLSIDPAPTFHVSSGGAYRLLPGQTIEAGIRASVTLEDGTREAVLDVTQSLYVISIERTFGPAGDDRWRLETADVPVPPQDDIDQLAVALSALQVVQLGVTGGGTGGSSGVRTIWDTVIEASLRGDLGTPWW</sequence>
<organism evidence="1 2">
    <name type="scientific">Tepidiforma bonchosmolovskayae</name>
    <dbReference type="NCBI Taxonomy" id="2601677"/>
    <lineage>
        <taxon>Bacteria</taxon>
        <taxon>Bacillati</taxon>
        <taxon>Chloroflexota</taxon>
        <taxon>Tepidiformia</taxon>
        <taxon>Tepidiformales</taxon>
        <taxon>Tepidiformaceae</taxon>
        <taxon>Tepidiforma</taxon>
    </lineage>
</organism>
<keyword evidence="2" id="KW-1185">Reference proteome</keyword>